<sequence length="177" mass="18599">MSQIDDRNGGAGERRPLVNSGARDLGGLAIAVGLFLFAALIAWDGATYPERRSYAQFGPEIFPYLVAAGLAVFGVATVVMALRKSFPERERMNIAAVAWVIGAVVAETVLLYAGAGFIVGSGALFGLAARGMGRRPLWLTILVGIGVSALLYVLFKHGLSLSLPAGPIERVIDGALR</sequence>
<gene>
    <name evidence="3" type="ordered locus">KKY_3811</name>
</gene>
<dbReference type="Pfam" id="PF07331">
    <property type="entry name" value="TctB"/>
    <property type="match status" value="1"/>
</dbReference>
<keyword evidence="4" id="KW-1185">Reference proteome</keyword>
<reference evidence="3 4" key="1">
    <citation type="journal article" date="2012" name="J. Bacteriol.">
        <title>Complete genome sequence of Pelagibacterium halotolerans B2T.</title>
        <authorList>
            <person name="Huo Y.Y."/>
            <person name="Cheng H."/>
            <person name="Han X.F."/>
            <person name="Jiang X.W."/>
            <person name="Sun C."/>
            <person name="Zhang X.Q."/>
            <person name="Zhu X.F."/>
            <person name="Liu Y.F."/>
            <person name="Li P.F."/>
            <person name="Ni P.X."/>
            <person name="Wu M."/>
        </authorList>
    </citation>
    <scope>NUCLEOTIDE SEQUENCE [LARGE SCALE GENOMIC DNA]</scope>
    <source>
        <strain evidence="4">DSM 22347 / JCM 15775 / CGMCC 1.7692 / B2</strain>
    </source>
</reference>
<dbReference type="Proteomes" id="UP000008850">
    <property type="component" value="Chromosome"/>
</dbReference>
<feature type="transmembrane region" description="Helical" evidence="1">
    <location>
        <begin position="21"/>
        <end position="41"/>
    </location>
</feature>
<evidence type="ECO:0000259" key="2">
    <source>
        <dbReference type="Pfam" id="PF07331"/>
    </source>
</evidence>
<evidence type="ECO:0000313" key="4">
    <source>
        <dbReference type="Proteomes" id="UP000008850"/>
    </source>
</evidence>
<evidence type="ECO:0000313" key="3">
    <source>
        <dbReference type="EMBL" id="AEQ53793.1"/>
    </source>
</evidence>
<keyword evidence="1" id="KW-1133">Transmembrane helix</keyword>
<dbReference type="RefSeq" id="WP_014132937.1">
    <property type="nucleotide sequence ID" value="NC_016078.1"/>
</dbReference>
<keyword evidence="1" id="KW-0812">Transmembrane</keyword>
<keyword evidence="1" id="KW-0472">Membrane</keyword>
<name>G4RD43_PELHB</name>
<dbReference type="AlphaFoldDB" id="G4RD43"/>
<dbReference type="KEGG" id="phl:KKY_3811"/>
<dbReference type="STRING" id="1082931.KKY_3811"/>
<dbReference type="InterPro" id="IPR009936">
    <property type="entry name" value="DUF1468"/>
</dbReference>
<dbReference type="HOGENOM" id="CLU_110735_0_1_5"/>
<feature type="transmembrane region" description="Helical" evidence="1">
    <location>
        <begin position="61"/>
        <end position="82"/>
    </location>
</feature>
<dbReference type="EMBL" id="CP003075">
    <property type="protein sequence ID" value="AEQ53793.1"/>
    <property type="molecule type" value="Genomic_DNA"/>
</dbReference>
<proteinExistence type="predicted"/>
<dbReference type="eggNOG" id="ENOG5032T61">
    <property type="taxonomic scope" value="Bacteria"/>
</dbReference>
<feature type="domain" description="DUF1468" evidence="2">
    <location>
        <begin position="29"/>
        <end position="164"/>
    </location>
</feature>
<evidence type="ECO:0000256" key="1">
    <source>
        <dbReference type="SAM" id="Phobius"/>
    </source>
</evidence>
<protein>
    <submittedName>
        <fullName evidence="3">Tricarboxylate transport protein TctB</fullName>
    </submittedName>
</protein>
<feature type="transmembrane region" description="Helical" evidence="1">
    <location>
        <begin position="137"/>
        <end position="155"/>
    </location>
</feature>
<feature type="transmembrane region" description="Helical" evidence="1">
    <location>
        <begin position="94"/>
        <end position="125"/>
    </location>
</feature>
<accession>G4RD43</accession>
<organism evidence="3 4">
    <name type="scientific">Pelagibacterium halotolerans (strain DSM 22347 / JCM 15775 / CGMCC 1.7692 / B2)</name>
    <dbReference type="NCBI Taxonomy" id="1082931"/>
    <lineage>
        <taxon>Bacteria</taxon>
        <taxon>Pseudomonadati</taxon>
        <taxon>Pseudomonadota</taxon>
        <taxon>Alphaproteobacteria</taxon>
        <taxon>Hyphomicrobiales</taxon>
        <taxon>Devosiaceae</taxon>
        <taxon>Pelagibacterium</taxon>
    </lineage>
</organism>